<reference evidence="6" key="1">
    <citation type="submission" date="2015-08" db="EMBL/GenBank/DDBJ databases">
        <title>Complete Genome Sequence of Azospirillum thiophilum BV-S.</title>
        <authorList>
            <person name="Fomenkov A."/>
            <person name="Vincze T."/>
            <person name="Grabovich M."/>
            <person name="Dubinina G."/>
            <person name="Orlova M."/>
            <person name="Belousova E."/>
            <person name="Roberts R.J."/>
        </authorList>
    </citation>
    <scope>NUCLEOTIDE SEQUENCE [LARGE SCALE GENOMIC DNA]</scope>
    <source>
        <strain evidence="6">BV-S</strain>
    </source>
</reference>
<organism evidence="5 6">
    <name type="scientific">Azospirillum thiophilum</name>
    <dbReference type="NCBI Taxonomy" id="528244"/>
    <lineage>
        <taxon>Bacteria</taxon>
        <taxon>Pseudomonadati</taxon>
        <taxon>Pseudomonadota</taxon>
        <taxon>Alphaproteobacteria</taxon>
        <taxon>Rhodospirillales</taxon>
        <taxon>Azospirillaceae</taxon>
        <taxon>Azospirillum</taxon>
    </lineage>
</organism>
<dbReference type="NCBIfam" id="NF007495">
    <property type="entry name" value="PRK10089.1-4"/>
    <property type="match status" value="1"/>
</dbReference>
<dbReference type="Proteomes" id="UP000069935">
    <property type="component" value="Chromosome 1"/>
</dbReference>
<dbReference type="CDD" id="cd02798">
    <property type="entry name" value="tRNA_bind_CsaA"/>
    <property type="match status" value="1"/>
</dbReference>
<evidence type="ECO:0000256" key="3">
    <source>
        <dbReference type="PROSITE-ProRule" id="PRU00209"/>
    </source>
</evidence>
<feature type="domain" description="TRNA-binding" evidence="4">
    <location>
        <begin position="12"/>
        <end position="116"/>
    </location>
</feature>
<dbReference type="EMBL" id="CP012401">
    <property type="protein sequence ID" value="ALG71376.1"/>
    <property type="molecule type" value="Genomic_DNA"/>
</dbReference>
<keyword evidence="1 3" id="KW-0820">tRNA-binding</keyword>
<dbReference type="SUPFAM" id="SSF50249">
    <property type="entry name" value="Nucleic acid-binding proteins"/>
    <property type="match status" value="1"/>
</dbReference>
<proteinExistence type="predicted"/>
<dbReference type="PROSITE" id="PS50886">
    <property type="entry name" value="TRBD"/>
    <property type="match status" value="1"/>
</dbReference>
<evidence type="ECO:0000313" key="6">
    <source>
        <dbReference type="Proteomes" id="UP000069935"/>
    </source>
</evidence>
<evidence type="ECO:0000256" key="1">
    <source>
        <dbReference type="ARBA" id="ARBA00022555"/>
    </source>
</evidence>
<dbReference type="RefSeq" id="WP_045580269.1">
    <property type="nucleotide sequence ID" value="NZ_CP012401.1"/>
</dbReference>
<dbReference type="InterPro" id="IPR002547">
    <property type="entry name" value="tRNA-bd_dom"/>
</dbReference>
<keyword evidence="2 3" id="KW-0694">RNA-binding</keyword>
<dbReference type="Pfam" id="PF01588">
    <property type="entry name" value="tRNA_bind"/>
    <property type="match status" value="1"/>
</dbReference>
<dbReference type="PANTHER" id="PTHR11586:SF37">
    <property type="entry name" value="TRNA-BINDING DOMAIN-CONTAINING PROTEIN"/>
    <property type="match status" value="1"/>
</dbReference>
<dbReference type="InterPro" id="IPR012340">
    <property type="entry name" value="NA-bd_OB-fold"/>
</dbReference>
<dbReference type="AlphaFoldDB" id="A0AAC8VY63"/>
<dbReference type="FunFam" id="2.40.50.140:FF:000165">
    <property type="entry name" value="Chaperone CsaA"/>
    <property type="match status" value="1"/>
</dbReference>
<dbReference type="PANTHER" id="PTHR11586">
    <property type="entry name" value="TRNA-AMINOACYLATION COFACTOR ARC1 FAMILY MEMBER"/>
    <property type="match status" value="1"/>
</dbReference>
<dbReference type="GO" id="GO:0000049">
    <property type="term" value="F:tRNA binding"/>
    <property type="evidence" value="ECO:0007669"/>
    <property type="project" value="UniProtKB-UniRule"/>
</dbReference>
<reference evidence="5 6" key="2">
    <citation type="journal article" date="2016" name="Genome Announc.">
        <title>Complete Genome Sequence of a Strain of Azospirillum thiophilum Isolated from a Sulfide Spring.</title>
        <authorList>
            <person name="Fomenkov A."/>
            <person name="Vincze T."/>
            <person name="Grabovich M."/>
            <person name="Anton B.P."/>
            <person name="Dubinina G."/>
            <person name="Orlova M."/>
            <person name="Belousova E."/>
            <person name="Roberts R.J."/>
        </authorList>
    </citation>
    <scope>NUCLEOTIDE SEQUENCE [LARGE SCALE GENOMIC DNA]</scope>
    <source>
        <strain evidence="5 6">BV-S</strain>
    </source>
</reference>
<dbReference type="Gene3D" id="2.40.50.140">
    <property type="entry name" value="Nucleic acid-binding proteins"/>
    <property type="match status" value="1"/>
</dbReference>
<dbReference type="NCBIfam" id="NF007494">
    <property type="entry name" value="PRK10089.1-3"/>
    <property type="match status" value="1"/>
</dbReference>
<keyword evidence="6" id="KW-1185">Reference proteome</keyword>
<name>A0AAC8VY63_9PROT</name>
<evidence type="ECO:0000313" key="5">
    <source>
        <dbReference type="EMBL" id="ALG71376.1"/>
    </source>
</evidence>
<evidence type="ECO:0000256" key="2">
    <source>
        <dbReference type="ARBA" id="ARBA00022884"/>
    </source>
</evidence>
<accession>A0AAC8VY63</accession>
<sequence>MTNSQDTISYDDFAKVDIRVGTIRAVEAFPQARKPAYKLTIDFGGEIGTRRSSAQITTHYAAEALVGRQVLAVVNFPPKRIGPFTSEVLCLGLPDAEGAVVLAGPDQPVPDGARLF</sequence>
<dbReference type="NCBIfam" id="TIGR02222">
    <property type="entry name" value="chap_CsaA"/>
    <property type="match status" value="1"/>
</dbReference>
<dbReference type="InterPro" id="IPR008231">
    <property type="entry name" value="CsaA"/>
</dbReference>
<gene>
    <name evidence="5" type="ORF">AL072_11170</name>
</gene>
<protein>
    <submittedName>
        <fullName evidence="5">tRNA-binding protein</fullName>
    </submittedName>
</protein>
<dbReference type="InterPro" id="IPR051270">
    <property type="entry name" value="Tyrosine-tRNA_ligase_regulator"/>
</dbReference>
<dbReference type="KEGG" id="ati:AL072_11170"/>
<evidence type="ECO:0000259" key="4">
    <source>
        <dbReference type="PROSITE" id="PS50886"/>
    </source>
</evidence>